<dbReference type="EMBL" id="MN739254">
    <property type="protein sequence ID" value="QHS95618.1"/>
    <property type="molecule type" value="Genomic_DNA"/>
</dbReference>
<feature type="region of interest" description="Disordered" evidence="1">
    <location>
        <begin position="636"/>
        <end position="679"/>
    </location>
</feature>
<evidence type="ECO:0000256" key="1">
    <source>
        <dbReference type="SAM" id="MobiDB-lite"/>
    </source>
</evidence>
<protein>
    <submittedName>
        <fullName evidence="2">Uncharacterized protein</fullName>
    </submittedName>
</protein>
<organism evidence="2">
    <name type="scientific">viral metagenome</name>
    <dbReference type="NCBI Taxonomy" id="1070528"/>
    <lineage>
        <taxon>unclassified sequences</taxon>
        <taxon>metagenomes</taxon>
        <taxon>organismal metagenomes</taxon>
    </lineage>
</organism>
<reference evidence="2" key="1">
    <citation type="journal article" date="2020" name="Nature">
        <title>Giant virus diversity and host interactions through global metagenomics.</title>
        <authorList>
            <person name="Schulz F."/>
            <person name="Roux S."/>
            <person name="Paez-Espino D."/>
            <person name="Jungbluth S."/>
            <person name="Walsh D.A."/>
            <person name="Denef V.J."/>
            <person name="McMahon K.D."/>
            <person name="Konstantinidis K.T."/>
            <person name="Eloe-Fadrosh E.A."/>
            <person name="Kyrpides N.C."/>
            <person name="Woyke T."/>
        </authorList>
    </citation>
    <scope>NUCLEOTIDE SEQUENCE</scope>
    <source>
        <strain evidence="2">GVMAG-M-3300018868-6</strain>
    </source>
</reference>
<sequence>MKIVQLHEDNKIKKTFVFDEIYEDDTIDVVKKKIIAGLREKIAYEELYLFAKKRKFMSKRQAYNELSQNTGVIPRTRLRNFLSNIDSHNVSEPPENTEIDMDVVMNLNIKEEETVLIPVGMDMNATHKFPFCVNPLLVKDFDDIVLSNSAHEMTSTYNRNLLLNYGNIDDNTLYIVTAEDAMTFLKNEHVFQIYYPFLFKKDIRTREQLLSNREKLIDDNQTELTAKYIKTQENVALLREIHKDKTTTKYIQQGISEITFIMRPATEISIPIDVIFKLVKTSGSIPFIKYNPGKKREKMYRLFANKSTINGKKIPYLTKSKLTKLANNIAREKSVGIYLDVDGVVMIAEFDTDANIKVTMTTETAQTLDSATKIAGEKLNPVIEQINTFIDQSGYSYKYFEKFTDGLVEIVNMKYIEYFELDKPLLIEKYMKCLKSIFSVNEGNLMKGIEMDYKRVDYYVEGSKIEKFTRRLMTENRNADEITNIVSENFDVSKEEAHEILLKILNQTTTEQNVFANKRFKKQGNAGFTTTIKRDQFSGNVMIEVANINAVGYLDVIPIYLDALVKLTQGHELERKCIGDEEEDEQIVAHDDIKSSPEQPLPDRKDIDINPDNGLITQDSEKDEFIDDFFGESDLEDLSPEEESVPSPPKAKTPPKKQKTPPPPKQQTSDIDEMPLNNPNFFFSRMQQRDSRLFLTKDDGKYKAYSRMCPHNMLRQPVVLTNEEKERIDKEHSGSYTNAIKYGSTPDKQNWYICPRYWSIKDNVSLTEQEVKSGKYGGIIPSGSKKVPKGKYIFEFNVGTKNNEHIDEKGNYITHYPGFLKDDTHPDGMCVPCCFKQWDSKMQQTRREQCMKPETEQQKTKQPAMRDDYIKEPNKYPLKQGAYGYLPTTIQKLLNSNNEKCQVSKKDKSLKPSAECILRKGVENSNSQSFISCLADAYAYSEALPKIPTIEEMKQIILYKITIDVFVILQNGNLATIFEKDSLTINYDKYKKSDFYKRLMGNKKSNTNKEMYFRKACLAYENFVDFIKDPTIVIDYTYLWDFVCRHLFNDKINLVVMNVVENDLTDNIEIICPTDVYSRAAAIYNARYKTLLIVKRETMYEPVYLIETDAAGNTSIREKFFNVYSTELGTSFKNALVDIRGDMLKCAPYNSKPAEVYQYKRNVSLNGILNKIKHMKEYSIKYQVINYNNKTIGVILSYKDEKTGYIPCEPSYIHPQYEIKAMDDDIYADYEDTRDFLKFIQKELKLPCKPIMKLVEQDLIVGVLTETNQVVPLSAPTENHSKDKLIVVMANGPDVIKAETAISTNYYGEQDEKRQKAIKRIRLETNFYNTFRNTVRIFLSKYENRNLKKKINAIVDEPNTYMNKLIMTTELLHELIDDHIEFVNYKRINVDKIDKVLACGRDCDGEKKSYCISKDGGKCVLLIPNKHLISGNNNETIYFHRIADEILRYNHIREYLFTEGTFLIIEQLDYDLHKDEIVLLHDLLFKEYIESGDLPITNPYINHNTHNDAQPSERVVEMEEKQMSERTTITTTKKVEEPSRKEGDVPNLCKIEKAELGSHDKMYKLFHAKSTKRFLMKHEGHINCGYELIAKIIEDFTKKRMEIGEIKRLLVDLYRKETANNEEFYILTLRNQGKKDIVKSMTTKNVTLNILIASDNYYITNLDIFLIAVHFKIPIVVVCGTRLKENGQLLMTINYDENNAFYYVIKQHGIVNNEVQRYSLLMNEIESIKIELNDFTQITKNAIKDNAIADGYIRKI</sequence>
<feature type="region of interest" description="Disordered" evidence="1">
    <location>
        <begin position="582"/>
        <end position="623"/>
    </location>
</feature>
<accession>A0A6C0BW10</accession>
<feature type="region of interest" description="Disordered" evidence="1">
    <location>
        <begin position="848"/>
        <end position="869"/>
    </location>
</feature>
<name>A0A6C0BW10_9ZZZZ</name>
<feature type="compositionally biased region" description="Basic and acidic residues" evidence="1">
    <location>
        <begin position="587"/>
        <end position="608"/>
    </location>
</feature>
<proteinExistence type="predicted"/>
<evidence type="ECO:0000313" key="2">
    <source>
        <dbReference type="EMBL" id="QHS95618.1"/>
    </source>
</evidence>